<dbReference type="OrthoDB" id="7336664at2"/>
<dbReference type="SUPFAM" id="SSF55785">
    <property type="entry name" value="PYP-like sensor domain (PAS domain)"/>
    <property type="match status" value="1"/>
</dbReference>
<proteinExistence type="predicted"/>
<keyword evidence="3" id="KW-1185">Reference proteome</keyword>
<name>A0A545TWK2_9PROT</name>
<dbReference type="InterPro" id="IPR035965">
    <property type="entry name" value="PAS-like_dom_sf"/>
</dbReference>
<reference evidence="2 3" key="1">
    <citation type="submission" date="2019-06" db="EMBL/GenBank/DDBJ databases">
        <title>Whole genome sequence for Rhodospirillaceae sp. R148.</title>
        <authorList>
            <person name="Wang G."/>
        </authorList>
    </citation>
    <scope>NUCLEOTIDE SEQUENCE [LARGE SCALE GENOMIC DNA]</scope>
    <source>
        <strain evidence="2 3">R148</strain>
    </source>
</reference>
<evidence type="ECO:0000313" key="3">
    <source>
        <dbReference type="Proteomes" id="UP000315252"/>
    </source>
</evidence>
<dbReference type="Pfam" id="PF13467">
    <property type="entry name" value="RHH_4"/>
    <property type="match status" value="1"/>
</dbReference>
<dbReference type="RefSeq" id="WP_142895229.1">
    <property type="nucleotide sequence ID" value="NZ_ML660053.1"/>
</dbReference>
<gene>
    <name evidence="2" type="ORF">FKG95_04920</name>
</gene>
<sequence length="206" mass="22998">MAKQTEGRPGEQEPRPRIVQFNNRRYSIRLEPVFWRALETLAERNQVRLGRFIAELEETYQGKNFSSFLRVFSMLDAERGLAEGRLGDGRASLLDLVEACPTPGVILSHDRTIIACNTAFTGWLGKPYSPVVGSDLTAVLQVRTRRSLNEVWQDMVNGDTAAIDARILHVAPGRVSTAQGRILALPSNDPLTFYSVMWLTIGAQAR</sequence>
<comment type="caution">
    <text evidence="2">The sequence shown here is derived from an EMBL/GenBank/DDBJ whole genome shotgun (WGS) entry which is preliminary data.</text>
</comment>
<feature type="domain" description="Ribbon-helix-helix" evidence="1">
    <location>
        <begin position="17"/>
        <end position="74"/>
    </location>
</feature>
<dbReference type="AlphaFoldDB" id="A0A545TWK2"/>
<organism evidence="2 3">
    <name type="scientific">Denitrobaculum tricleocarpae</name>
    <dbReference type="NCBI Taxonomy" id="2591009"/>
    <lineage>
        <taxon>Bacteria</taxon>
        <taxon>Pseudomonadati</taxon>
        <taxon>Pseudomonadota</taxon>
        <taxon>Alphaproteobacteria</taxon>
        <taxon>Rhodospirillales</taxon>
        <taxon>Rhodospirillaceae</taxon>
        <taxon>Denitrobaculum</taxon>
    </lineage>
</organism>
<dbReference type="EMBL" id="VHSH01000002">
    <property type="protein sequence ID" value="TQV81598.1"/>
    <property type="molecule type" value="Genomic_DNA"/>
</dbReference>
<dbReference type="Proteomes" id="UP000315252">
    <property type="component" value="Unassembled WGS sequence"/>
</dbReference>
<dbReference type="InterPro" id="IPR038268">
    <property type="entry name" value="RHH_sf"/>
</dbReference>
<evidence type="ECO:0000313" key="2">
    <source>
        <dbReference type="EMBL" id="TQV81598.1"/>
    </source>
</evidence>
<dbReference type="Gene3D" id="1.10.3990.20">
    <property type="entry name" value="protein bp1543"/>
    <property type="match status" value="1"/>
</dbReference>
<accession>A0A545TWK2</accession>
<evidence type="ECO:0000259" key="1">
    <source>
        <dbReference type="Pfam" id="PF13467"/>
    </source>
</evidence>
<protein>
    <submittedName>
        <fullName evidence="2">Ribbon-helix-helix domain-containing protein</fullName>
    </submittedName>
</protein>
<dbReference type="InterPro" id="IPR027373">
    <property type="entry name" value="RHH_dom"/>
</dbReference>